<sequence>MSEQKINKSTGKYGIPEVNYTLNDVKNTIKEIKKMDVNDLDKQSVTNIERITVDYQVTPHFEGEYFTGYDYSINNKKYIMRLNTPIIKSRIFSIEGYDIDLFIKNQMNVAYRGPKMELQEYSYFFGIPNPIFFLPEGEPGLYTHLEPFQYKRTLCKYERGSDGILYRHGLGAIYYNGYKIIVNYHWGLLSYMIVTVHGTRHIFFYASFNDHGYAEYSYFNFPKSLVSFDTIFLYSFNGPSLNGPAWCYLNESYLITSMRNGIYHQFAHYSGSRGTFTPLSLYPIPVLFTYLTNPNEVYFPYNQNSWQESVMGILDNNRELSYRLIDGSSEGSVINMDDITYIIWHTNTHYGDSDFYDEQFSILNIPIEDILVPPLRKIIRDYFYGEEYPTYLKMILNDFGDKIKVSDITSIKRILNTYYYTN</sequence>
<name>A0A3G5AKB6_9VIRU</name>
<reference evidence="1" key="1">
    <citation type="submission" date="2018-10" db="EMBL/GenBank/DDBJ databases">
        <title>Hidden diversity of soil giant viruses.</title>
        <authorList>
            <person name="Schulz F."/>
            <person name="Alteio L."/>
            <person name="Goudeau D."/>
            <person name="Ryan E.M."/>
            <person name="Malmstrom R.R."/>
            <person name="Blanchard J."/>
            <person name="Woyke T."/>
        </authorList>
    </citation>
    <scope>NUCLEOTIDE SEQUENCE</scope>
    <source>
        <strain evidence="1">SMV1</strain>
    </source>
</reference>
<gene>
    <name evidence="1" type="ORF">Solumvirus2_66</name>
</gene>
<dbReference type="EMBL" id="MK072499">
    <property type="protein sequence ID" value="AYV86259.1"/>
    <property type="molecule type" value="Genomic_DNA"/>
</dbReference>
<proteinExistence type="predicted"/>
<protein>
    <submittedName>
        <fullName evidence="1">Uncharacterized protein</fullName>
    </submittedName>
</protein>
<evidence type="ECO:0000313" key="1">
    <source>
        <dbReference type="EMBL" id="AYV86259.1"/>
    </source>
</evidence>
<organism evidence="1">
    <name type="scientific">Solumvirus sp</name>
    <dbReference type="NCBI Taxonomy" id="2487773"/>
    <lineage>
        <taxon>Viruses</taxon>
        <taxon>Pithoviruses</taxon>
    </lineage>
</organism>
<accession>A0A3G5AKB6</accession>